<sequence>MERISAACAMQWSIDLEKGLRFKIPGRPVEAISEFGPRLLRWSREPEPVLSAHHLFDLIPGEDRLFANAILLRLADAFRLGDENLRVSVAKVFLMEYRSREKRKGYKGLLSKARVSNCLELLSRVKIVFDNGDVSSRALALVLFGCWADFAKDSANIRYLVLSSMVSPHVLEVELFYTSMDFPPKPVRMDLSPLIYLLLQAKSALFAAGCFCELSDDFPCVVLEMLINMMTSSKTLSPLRLAAARAYAKMGCSYSTATRAYKTGLKLALDSSEEDYQVALLISLSKIASTSTILISDQVEFLFWFLSQEKTLRVRVTALRCLHLIFSKGVCHFSVSPNLVKALFSVLDEPEVPTSMHCEALMVLRKMLLCMQPELTVDILDLDKLSTVAETASLSPVRSTSLLAIRVLVDVSIFQEVKSLFKLLLSMVREHLDLAVTVLDQIFVLVRYLSNMKDSVMSTAKIDSLVHENKNTDGGKSTVIRRKLACEVYSFLVAYLEYLSEAGAITMLIFEKVKLLVEHICECKIYDSYTSSIFSLLLHSSLIWGEISQESCRLNGKLGILPHNYSIEHELITLEFAKKVVEENKYWPAYKAGMYSACQGAWFTCTFIFQQLITKVRSDSCGCWIKSLFQFALSESKIMLLHLTTQDSSLTDRSKTIKLSLKLLCNDPEEMDHDGTNALCEPNCCKVLRSAYNSICSAKETLEADVISGQAFHFQRWFLSLRAKALRAVVDVLETLESIQFLWGNGNGLVGKSFMVECLLSLEKLAQMSMQLTTLAKEFDLFNVSFMDIDSKSSKVISALALSSSLLAFITGFALFIPNQRETFSCDLKNTQNKLCAHLIQILAGRLCHIDHEVGSKFIQLLDVSEYVMISCSHLQFGSQAFNIAREGRDVLGLCCYAVSELARLRSEADTMDNEEENTARVIRDGLQLTLKILTKWTQIPLRIPKYFFQSRNSKSSGKFSASRSYIEADQNQLLQPCIGSELFAVSFTKNPDGIYVSQGYQLSLNLCLQLRNVPSDNPVRQAKFYCMLYCRESFQEPRPIQEDKEQAKSSYQAWETDDVVEMNEKLLHYVTHCVMNGINCGKSCRGADDCGFVNTFVCFEPNERWQGFSSCLLDVSRFPRGSYEIKWCSCCIDGRGNYWNLLPLNAGPVFTVQ</sequence>
<accession>A0AA88B156</accession>
<keyword evidence="5" id="KW-1185">Reference proteome</keyword>
<protein>
    <recommendedName>
        <fullName evidence="6">Integrator complex subunit 7</fullName>
    </recommendedName>
</protein>
<gene>
    <name evidence="4" type="ORF">TIFTF001_025118</name>
</gene>
<organism evidence="4 5">
    <name type="scientific">Ficus carica</name>
    <name type="common">Common fig</name>
    <dbReference type="NCBI Taxonomy" id="3494"/>
    <lineage>
        <taxon>Eukaryota</taxon>
        <taxon>Viridiplantae</taxon>
        <taxon>Streptophyta</taxon>
        <taxon>Embryophyta</taxon>
        <taxon>Tracheophyta</taxon>
        <taxon>Spermatophyta</taxon>
        <taxon>Magnoliopsida</taxon>
        <taxon>eudicotyledons</taxon>
        <taxon>Gunneridae</taxon>
        <taxon>Pentapetalae</taxon>
        <taxon>rosids</taxon>
        <taxon>fabids</taxon>
        <taxon>Rosales</taxon>
        <taxon>Moraceae</taxon>
        <taxon>Ficeae</taxon>
        <taxon>Ficus</taxon>
    </lineage>
</organism>
<dbReference type="Pfam" id="PF24436">
    <property type="entry name" value="INTS7_N"/>
    <property type="match status" value="1"/>
</dbReference>
<name>A0AA88B156_FICCA</name>
<dbReference type="EMBL" id="BTGU01000061">
    <property type="protein sequence ID" value="GMN56001.1"/>
    <property type="molecule type" value="Genomic_DNA"/>
</dbReference>
<feature type="domain" description="Integrator complex subunit 7-like C-terminal" evidence="2">
    <location>
        <begin position="980"/>
        <end position="1154"/>
    </location>
</feature>
<proteinExistence type="inferred from homology"/>
<dbReference type="AlphaFoldDB" id="A0AA88B156"/>
<evidence type="ECO:0000256" key="1">
    <source>
        <dbReference type="ARBA" id="ARBA00008565"/>
    </source>
</evidence>
<dbReference type="InterPro" id="IPR055195">
    <property type="entry name" value="INTS7_C_plant"/>
</dbReference>
<dbReference type="GO" id="GO:0034472">
    <property type="term" value="P:snRNA 3'-end processing"/>
    <property type="evidence" value="ECO:0007669"/>
    <property type="project" value="TreeGrafter"/>
</dbReference>
<dbReference type="PANTHER" id="PTHR13322:SF2">
    <property type="entry name" value="INTEGRATOR COMPLEX SUBUNIT 7"/>
    <property type="match status" value="1"/>
</dbReference>
<evidence type="ECO:0000259" key="2">
    <source>
        <dbReference type="Pfam" id="PF22966"/>
    </source>
</evidence>
<comment type="similarity">
    <text evidence="1">Belongs to the Integrator subunit 7 family.</text>
</comment>
<dbReference type="InterPro" id="IPR016024">
    <property type="entry name" value="ARM-type_fold"/>
</dbReference>
<dbReference type="PANTHER" id="PTHR13322">
    <property type="entry name" value="C1ORF73 PROTEIN"/>
    <property type="match status" value="1"/>
</dbReference>
<dbReference type="GO" id="GO:0032039">
    <property type="term" value="C:integrator complex"/>
    <property type="evidence" value="ECO:0007669"/>
    <property type="project" value="InterPro"/>
</dbReference>
<dbReference type="InterPro" id="IPR056516">
    <property type="entry name" value="INTS7_N"/>
</dbReference>
<dbReference type="SUPFAM" id="SSF48371">
    <property type="entry name" value="ARM repeat"/>
    <property type="match status" value="1"/>
</dbReference>
<comment type="caution">
    <text evidence="4">The sequence shown here is derived from an EMBL/GenBank/DDBJ whole genome shotgun (WGS) entry which is preliminary data.</text>
</comment>
<evidence type="ECO:0008006" key="6">
    <source>
        <dbReference type="Google" id="ProtNLM"/>
    </source>
</evidence>
<dbReference type="InterPro" id="IPR033060">
    <property type="entry name" value="INTS7"/>
</dbReference>
<evidence type="ECO:0000259" key="3">
    <source>
        <dbReference type="Pfam" id="PF24436"/>
    </source>
</evidence>
<evidence type="ECO:0000313" key="4">
    <source>
        <dbReference type="EMBL" id="GMN56001.1"/>
    </source>
</evidence>
<feature type="domain" description="Integrator complex subunit 7 N-terminal" evidence="3">
    <location>
        <begin position="202"/>
        <end position="456"/>
    </location>
</feature>
<reference evidence="4" key="1">
    <citation type="submission" date="2023-07" db="EMBL/GenBank/DDBJ databases">
        <title>draft genome sequence of fig (Ficus carica).</title>
        <authorList>
            <person name="Takahashi T."/>
            <person name="Nishimura K."/>
        </authorList>
    </citation>
    <scope>NUCLEOTIDE SEQUENCE</scope>
</reference>
<dbReference type="Pfam" id="PF22966">
    <property type="entry name" value="INTS7_C_plants"/>
    <property type="match status" value="1"/>
</dbReference>
<evidence type="ECO:0000313" key="5">
    <source>
        <dbReference type="Proteomes" id="UP001187192"/>
    </source>
</evidence>
<dbReference type="Proteomes" id="UP001187192">
    <property type="component" value="Unassembled WGS sequence"/>
</dbReference>